<dbReference type="eggNOG" id="KOG2084">
    <property type="taxonomic scope" value="Eukaryota"/>
</dbReference>
<dbReference type="SUPFAM" id="SSF82199">
    <property type="entry name" value="SET domain"/>
    <property type="match status" value="1"/>
</dbReference>
<dbReference type="PANTHER" id="PTHR12197">
    <property type="entry name" value="HISTONE-LYSINE N-METHYLTRANSFERASE SMYD"/>
    <property type="match status" value="1"/>
</dbReference>
<proteinExistence type="predicted"/>
<dbReference type="VEuPathDB" id="CryptoDB:CMU_028930"/>
<feature type="domain" description="SET" evidence="1">
    <location>
        <begin position="31"/>
        <end position="344"/>
    </location>
</feature>
<gene>
    <name evidence="2" type="ORF">CMU_028930</name>
</gene>
<evidence type="ECO:0000259" key="1">
    <source>
        <dbReference type="PROSITE" id="PS50280"/>
    </source>
</evidence>
<sequence>MSDCSSINCYIDQYYDLLLEQMHLKISNNTFPFKIYNSSNKGKHIHSTMILNENTEILQEVPFICWPIKSSFGSIKDISFCENCMKIRNSENSDTFLSYSDLNIEKELCSSYCYNKCVGISRDDNKPELFNGWGFYIQGKTGLNMLRDYQTRIDPNYNLPITIEAISRCIAQLAADIHFFWSKLGKICDNINNAFNLGCKSVENLIAPPVTFFPEINLELVTEYINIVMFNRMKEVFPNEVIHALLGRSTVEQILGQLVLNSQGLNIWGRRSLNIPIYNSQISNNIQCNDEIGIIKAACICTIQSCFNHSCEPNCYVHAIDDATVVVTTNKEILLGEELTISYIDNTLDYESRKSLLKNYHFECTCNLCRRQQRSRPNKIESSDPKKAKYIMIE</sequence>
<organism evidence="2 3">
    <name type="scientific">Cryptosporidium muris (strain RN66)</name>
    <dbReference type="NCBI Taxonomy" id="441375"/>
    <lineage>
        <taxon>Eukaryota</taxon>
        <taxon>Sar</taxon>
        <taxon>Alveolata</taxon>
        <taxon>Apicomplexa</taxon>
        <taxon>Conoidasida</taxon>
        <taxon>Coccidia</taxon>
        <taxon>Eucoccidiorida</taxon>
        <taxon>Eimeriorina</taxon>
        <taxon>Cryptosporidiidae</taxon>
        <taxon>Cryptosporidium</taxon>
    </lineage>
</organism>
<evidence type="ECO:0000313" key="2">
    <source>
        <dbReference type="EMBL" id="EEA07819.1"/>
    </source>
</evidence>
<name>B6AHX8_CRYMR</name>
<dbReference type="InterPro" id="IPR046341">
    <property type="entry name" value="SET_dom_sf"/>
</dbReference>
<dbReference type="AlphaFoldDB" id="B6AHX8"/>
<dbReference type="PROSITE" id="PS50280">
    <property type="entry name" value="SET"/>
    <property type="match status" value="1"/>
</dbReference>
<accession>B6AHX8</accession>
<dbReference type="STRING" id="441375.B6AHX8"/>
<dbReference type="GO" id="GO:0005634">
    <property type="term" value="C:nucleus"/>
    <property type="evidence" value="ECO:0007669"/>
    <property type="project" value="TreeGrafter"/>
</dbReference>
<dbReference type="RefSeq" id="XP_002142168.1">
    <property type="nucleotide sequence ID" value="XM_002142132.1"/>
</dbReference>
<dbReference type="InterPro" id="IPR050869">
    <property type="entry name" value="H3K4_H4K5_MeTrfase"/>
</dbReference>
<evidence type="ECO:0000313" key="3">
    <source>
        <dbReference type="Proteomes" id="UP000001460"/>
    </source>
</evidence>
<dbReference type="Pfam" id="PF00856">
    <property type="entry name" value="SET"/>
    <property type="match status" value="1"/>
</dbReference>
<dbReference type="EMBL" id="DS989735">
    <property type="protein sequence ID" value="EEA07819.1"/>
    <property type="molecule type" value="Genomic_DNA"/>
</dbReference>
<dbReference type="Gene3D" id="2.170.270.10">
    <property type="entry name" value="SET domain"/>
    <property type="match status" value="1"/>
</dbReference>
<dbReference type="InterPro" id="IPR001214">
    <property type="entry name" value="SET_dom"/>
</dbReference>
<protein>
    <recommendedName>
        <fullName evidence="1">SET domain-containing protein</fullName>
    </recommendedName>
</protein>
<dbReference type="Proteomes" id="UP000001460">
    <property type="component" value="Unassembled WGS sequence"/>
</dbReference>
<keyword evidence="3" id="KW-1185">Reference proteome</keyword>
<dbReference type="CDD" id="cd20071">
    <property type="entry name" value="SET_SMYD"/>
    <property type="match status" value="1"/>
</dbReference>
<dbReference type="GeneID" id="6997333"/>
<dbReference type="PANTHER" id="PTHR12197:SF251">
    <property type="entry name" value="EG:BACR7C10.4 PROTEIN"/>
    <property type="match status" value="1"/>
</dbReference>
<dbReference type="SMART" id="SM00317">
    <property type="entry name" value="SET"/>
    <property type="match status" value="1"/>
</dbReference>
<reference evidence="2" key="1">
    <citation type="submission" date="2008-06" db="EMBL/GenBank/DDBJ databases">
        <authorList>
            <person name="Lorenzi H."/>
            <person name="Inman J."/>
            <person name="Miller J."/>
            <person name="Schobel S."/>
            <person name="Amedeo P."/>
            <person name="Caler E.V."/>
            <person name="da Silva J."/>
        </authorList>
    </citation>
    <scope>NUCLEOTIDE SEQUENCE [LARGE SCALE GENOMIC DNA]</scope>
    <source>
        <strain evidence="2">RN66</strain>
    </source>
</reference>
<dbReference type="OMA" id="EYINIVM"/>
<dbReference type="OrthoDB" id="265717at2759"/>